<gene>
    <name evidence="1" type="ORF">ACFONJ_17125</name>
</gene>
<dbReference type="RefSeq" id="WP_378170596.1">
    <property type="nucleotide sequence ID" value="NZ_JBHRYO010000002.1"/>
</dbReference>
<organism evidence="1 2">
    <name type="scientific">Chryseobacterium tructae</name>
    <dbReference type="NCBI Taxonomy" id="1037380"/>
    <lineage>
        <taxon>Bacteria</taxon>
        <taxon>Pseudomonadati</taxon>
        <taxon>Bacteroidota</taxon>
        <taxon>Flavobacteriia</taxon>
        <taxon>Flavobacteriales</taxon>
        <taxon>Weeksellaceae</taxon>
        <taxon>Chryseobacterium group</taxon>
        <taxon>Chryseobacterium</taxon>
    </lineage>
</organism>
<evidence type="ECO:0000313" key="2">
    <source>
        <dbReference type="Proteomes" id="UP001595735"/>
    </source>
</evidence>
<protein>
    <recommendedName>
        <fullName evidence="3">DUF4138 domain-containing protein</fullName>
    </recommendedName>
</protein>
<accession>A0ABV7Y0N9</accession>
<dbReference type="EMBL" id="JBHRYO010000002">
    <property type="protein sequence ID" value="MFC3757703.1"/>
    <property type="molecule type" value="Genomic_DNA"/>
</dbReference>
<keyword evidence="2" id="KW-1185">Reference proteome</keyword>
<name>A0ABV7Y0N9_9FLAO</name>
<reference evidence="2" key="1">
    <citation type="journal article" date="2019" name="Int. J. Syst. Evol. Microbiol.">
        <title>The Global Catalogue of Microorganisms (GCM) 10K type strain sequencing project: providing services to taxonomists for standard genome sequencing and annotation.</title>
        <authorList>
            <consortium name="The Broad Institute Genomics Platform"/>
            <consortium name="The Broad Institute Genome Sequencing Center for Infectious Disease"/>
            <person name="Wu L."/>
            <person name="Ma J."/>
        </authorList>
    </citation>
    <scope>NUCLEOTIDE SEQUENCE [LARGE SCALE GENOMIC DNA]</scope>
    <source>
        <strain evidence="2">CECT 7798</strain>
    </source>
</reference>
<evidence type="ECO:0008006" key="3">
    <source>
        <dbReference type="Google" id="ProtNLM"/>
    </source>
</evidence>
<evidence type="ECO:0000313" key="1">
    <source>
        <dbReference type="EMBL" id="MFC3757703.1"/>
    </source>
</evidence>
<comment type="caution">
    <text evidence="1">The sequence shown here is derived from an EMBL/GenBank/DDBJ whole genome shotgun (WGS) entry which is preliminary data.</text>
</comment>
<sequence length="319" mass="36572">MKKYIVLGLMLPLSAYAEKKIESIIPHQNIPAAVKDIRSFENESRYGVYIHSTNCSFEILINDIPVIKYSDTSGSGLAGSYFPLNEGINNKGTQRVTIKMTPGFNKEQNALNTQFSPDSGIKMKIVKSLKNKTGSLEENDVQSYSTFKKKMGSDNTFEGSFTFFADIPYHIETLENAEVLQTTDQDKLQAIEQEVVAKYNKIRSIYTNGSWSALANIYYNREKRIAKQLYLLPDEIKERWNHEYVFRTNTDVAFFDVKPIENYKITFYAAGKIVCLQRVNDEKSALWGDFKRKGKDNVMTTYITLYLYRPKGTSSLEVY</sequence>
<proteinExistence type="predicted"/>
<dbReference type="Proteomes" id="UP001595735">
    <property type="component" value="Unassembled WGS sequence"/>
</dbReference>